<dbReference type="SUPFAM" id="SSF55729">
    <property type="entry name" value="Acyl-CoA N-acyltransferases (Nat)"/>
    <property type="match status" value="1"/>
</dbReference>
<dbReference type="InterPro" id="IPR016181">
    <property type="entry name" value="Acyl_CoA_acyltransferase"/>
</dbReference>
<dbReference type="Gene3D" id="3.40.630.30">
    <property type="match status" value="1"/>
</dbReference>
<dbReference type="InterPro" id="IPR000182">
    <property type="entry name" value="GNAT_dom"/>
</dbReference>
<protein>
    <recommendedName>
        <fullName evidence="1">N-acetyltransferase domain-containing protein</fullName>
    </recommendedName>
</protein>
<accession>A0A1T3NY58</accession>
<dbReference type="CDD" id="cd04301">
    <property type="entry name" value="NAT_SF"/>
    <property type="match status" value="1"/>
</dbReference>
<dbReference type="AlphaFoldDB" id="A0A1T3NY58"/>
<proteinExistence type="predicted"/>
<comment type="caution">
    <text evidence="2">The sequence shown here is derived from an EMBL/GenBank/DDBJ whole genome shotgun (WGS) entry which is preliminary data.</text>
</comment>
<dbReference type="PROSITE" id="PS51186">
    <property type="entry name" value="GNAT"/>
    <property type="match status" value="1"/>
</dbReference>
<organism evidence="2 3">
    <name type="scientific">Embleya scabrispora</name>
    <dbReference type="NCBI Taxonomy" id="159449"/>
    <lineage>
        <taxon>Bacteria</taxon>
        <taxon>Bacillati</taxon>
        <taxon>Actinomycetota</taxon>
        <taxon>Actinomycetes</taxon>
        <taxon>Kitasatosporales</taxon>
        <taxon>Streptomycetaceae</taxon>
        <taxon>Embleya</taxon>
    </lineage>
</organism>
<keyword evidence="3" id="KW-1185">Reference proteome</keyword>
<sequence length="267" mass="28296">MNLMTTDESVRTRGTVFDRDGTLVADYRLGNRSGRPAALDLRLHRLPAEAAAPAILTALPGWVVSARADTGAVLLASGGRLLRHLHRYARELDPQADGDGWADPRIEVRPVTSVPPSALYDSWIAAYPPEHPDGTAHPNPEDLDVLYHGSALGPLLDASVVALDRGRAVAAVLVNDAELLGPWISEVFRDPDPAYAGLGARLLRHTLGLAARAGVPSIGLAVTEGNPARTVYERLGFRPGESLMHVVLPGGERETPGGGAVDTSIET</sequence>
<dbReference type="Pfam" id="PF00583">
    <property type="entry name" value="Acetyltransf_1"/>
    <property type="match status" value="1"/>
</dbReference>
<dbReference type="GO" id="GO:0016747">
    <property type="term" value="F:acyltransferase activity, transferring groups other than amino-acyl groups"/>
    <property type="evidence" value="ECO:0007669"/>
    <property type="project" value="InterPro"/>
</dbReference>
<evidence type="ECO:0000313" key="3">
    <source>
        <dbReference type="Proteomes" id="UP000190037"/>
    </source>
</evidence>
<gene>
    <name evidence="2" type="ORF">B4N89_12290</name>
</gene>
<feature type="domain" description="N-acetyltransferase" evidence="1">
    <location>
        <begin position="106"/>
        <end position="267"/>
    </location>
</feature>
<reference evidence="2 3" key="1">
    <citation type="submission" date="2017-03" db="EMBL/GenBank/DDBJ databases">
        <title>Draft genome sequence of Streptomyces scabrisporus NF3, endophyte isolated from Amphipterygium adstringens.</title>
        <authorList>
            <person name="Vazquez M."/>
            <person name="Ceapa C.D."/>
            <person name="Rodriguez Luna D."/>
            <person name="Sanchez Esquivel S."/>
        </authorList>
    </citation>
    <scope>NUCLEOTIDE SEQUENCE [LARGE SCALE GENOMIC DNA]</scope>
    <source>
        <strain evidence="2 3">NF3</strain>
    </source>
</reference>
<dbReference type="STRING" id="159449.B4N89_12290"/>
<dbReference type="EMBL" id="MWQN01000001">
    <property type="protein sequence ID" value="OPC81622.1"/>
    <property type="molecule type" value="Genomic_DNA"/>
</dbReference>
<name>A0A1T3NY58_9ACTN</name>
<dbReference type="Proteomes" id="UP000190037">
    <property type="component" value="Unassembled WGS sequence"/>
</dbReference>
<evidence type="ECO:0000313" key="2">
    <source>
        <dbReference type="EMBL" id="OPC81622.1"/>
    </source>
</evidence>
<evidence type="ECO:0000259" key="1">
    <source>
        <dbReference type="PROSITE" id="PS51186"/>
    </source>
</evidence>